<dbReference type="OrthoDB" id="3296948at2"/>
<accession>A0A1I5RUY5</accession>
<dbReference type="PROSITE" id="PS50801">
    <property type="entry name" value="STAS"/>
    <property type="match status" value="1"/>
</dbReference>
<dbReference type="InterPro" id="IPR002645">
    <property type="entry name" value="STAS_dom"/>
</dbReference>
<dbReference type="InterPro" id="IPR036513">
    <property type="entry name" value="STAS_dom_sf"/>
</dbReference>
<dbReference type="Proteomes" id="UP000199137">
    <property type="component" value="Unassembled WGS sequence"/>
</dbReference>
<dbReference type="GO" id="GO:0043856">
    <property type="term" value="F:anti-sigma factor antagonist activity"/>
    <property type="evidence" value="ECO:0007669"/>
    <property type="project" value="TreeGrafter"/>
</dbReference>
<organism evidence="2 3">
    <name type="scientific">Amycolatopsis rubida</name>
    <dbReference type="NCBI Taxonomy" id="112413"/>
    <lineage>
        <taxon>Bacteria</taxon>
        <taxon>Bacillati</taxon>
        <taxon>Actinomycetota</taxon>
        <taxon>Actinomycetes</taxon>
        <taxon>Pseudonocardiales</taxon>
        <taxon>Pseudonocardiaceae</taxon>
        <taxon>Amycolatopsis</taxon>
    </lineage>
</organism>
<dbReference type="SUPFAM" id="SSF52091">
    <property type="entry name" value="SpoIIaa-like"/>
    <property type="match status" value="1"/>
</dbReference>
<dbReference type="RefSeq" id="WP_093574561.1">
    <property type="nucleotide sequence ID" value="NZ_FOWC01000006.1"/>
</dbReference>
<dbReference type="Pfam" id="PF01740">
    <property type="entry name" value="STAS"/>
    <property type="match status" value="1"/>
</dbReference>
<dbReference type="PANTHER" id="PTHR33495">
    <property type="entry name" value="ANTI-SIGMA FACTOR ANTAGONIST TM_1081-RELATED-RELATED"/>
    <property type="match status" value="1"/>
</dbReference>
<evidence type="ECO:0000259" key="1">
    <source>
        <dbReference type="PROSITE" id="PS50801"/>
    </source>
</evidence>
<dbReference type="PANTHER" id="PTHR33495:SF2">
    <property type="entry name" value="ANTI-SIGMA FACTOR ANTAGONIST TM_1081-RELATED"/>
    <property type="match status" value="1"/>
</dbReference>
<reference evidence="2 3" key="1">
    <citation type="submission" date="2016-10" db="EMBL/GenBank/DDBJ databases">
        <authorList>
            <person name="de Groot N.N."/>
        </authorList>
    </citation>
    <scope>NUCLEOTIDE SEQUENCE [LARGE SCALE GENOMIC DNA]</scope>
    <source>
        <strain evidence="2 3">DSM 44637</strain>
    </source>
</reference>
<sequence length="133" mass="13862">MHEKFACLPGAPARTLITATAGETVVAVSAELDRRSTDRLREVLAEETALGPPALIVDASGLTFCSVSGLEVLIDAARAAALAGVAFFVVAAQRAVLRPLRVLELDRELRVVERLADALEASAAARTLAAEVG</sequence>
<dbReference type="STRING" id="112413.SAMN05421854_10679"/>
<dbReference type="EMBL" id="FOWC01000006">
    <property type="protein sequence ID" value="SFP62318.1"/>
    <property type="molecule type" value="Genomic_DNA"/>
</dbReference>
<dbReference type="AlphaFoldDB" id="A0A1I5RUY5"/>
<evidence type="ECO:0000313" key="2">
    <source>
        <dbReference type="EMBL" id="SFP62318.1"/>
    </source>
</evidence>
<name>A0A1I5RUY5_9PSEU</name>
<proteinExistence type="predicted"/>
<feature type="domain" description="STAS" evidence="1">
    <location>
        <begin position="13"/>
        <end position="122"/>
    </location>
</feature>
<evidence type="ECO:0000313" key="3">
    <source>
        <dbReference type="Proteomes" id="UP000199137"/>
    </source>
</evidence>
<dbReference type="CDD" id="cd07043">
    <property type="entry name" value="STAS_anti-anti-sigma_factors"/>
    <property type="match status" value="1"/>
</dbReference>
<protein>
    <submittedName>
        <fullName evidence="2">Anti-anti-sigma factor</fullName>
    </submittedName>
</protein>
<dbReference type="Gene3D" id="3.30.750.24">
    <property type="entry name" value="STAS domain"/>
    <property type="match status" value="1"/>
</dbReference>
<gene>
    <name evidence="2" type="ORF">SAMN05421854_10679</name>
</gene>